<dbReference type="PANTHER" id="PTHR43330:SF27">
    <property type="entry name" value="METHIONINE AMINOPEPTIDASE"/>
    <property type="match status" value="1"/>
</dbReference>
<dbReference type="Pfam" id="PF00557">
    <property type="entry name" value="Peptidase_M24"/>
    <property type="match status" value="1"/>
</dbReference>
<feature type="binding site" evidence="6">
    <location>
        <position position="117"/>
    </location>
    <ligand>
        <name>a divalent metal cation</name>
        <dbReference type="ChEBI" id="CHEBI:60240"/>
        <label>1</label>
    </ligand>
</feature>
<dbReference type="InterPro" id="IPR002467">
    <property type="entry name" value="Pept_M24A_MAP1"/>
</dbReference>
<dbReference type="PANTHER" id="PTHR43330">
    <property type="entry name" value="METHIONINE AMINOPEPTIDASE"/>
    <property type="match status" value="1"/>
</dbReference>
<comment type="subunit">
    <text evidence="6">Monomer.</text>
</comment>
<feature type="binding site" evidence="6">
    <location>
        <position position="88"/>
    </location>
    <ligand>
        <name>substrate</name>
    </ligand>
</feature>
<keyword evidence="2 6" id="KW-0031">Aminopeptidase</keyword>
<comment type="function">
    <text evidence="1 6">Removes the N-terminal methionine from nascent proteins. The N-terminal methionine is often cleaved when the second residue in the primary sequence is small and uncharged (Met-Ala-, Cys, Gly, Pro, Ser, Thr, or Val). Requires deformylation of the N(alpha)-formylated initiator methionine before it can be hydrolyzed.</text>
</comment>
<dbReference type="EC" id="3.4.11.18" evidence="6 7"/>
<dbReference type="SUPFAM" id="SSF55920">
    <property type="entry name" value="Creatinase/aminopeptidase"/>
    <property type="match status" value="1"/>
</dbReference>
<evidence type="ECO:0000256" key="6">
    <source>
        <dbReference type="HAMAP-Rule" id="MF_01974"/>
    </source>
</evidence>
<feature type="domain" description="Peptidase M24" evidence="8">
    <location>
        <begin position="24"/>
        <end position="251"/>
    </location>
</feature>
<dbReference type="InterPro" id="IPR000994">
    <property type="entry name" value="Pept_M24"/>
</dbReference>
<dbReference type="GO" id="GO:0046872">
    <property type="term" value="F:metal ion binding"/>
    <property type="evidence" value="ECO:0007669"/>
    <property type="project" value="UniProtKB-UniRule"/>
</dbReference>
<reference evidence="9 10" key="1">
    <citation type="submission" date="2016-10" db="EMBL/GenBank/DDBJ databases">
        <authorList>
            <person name="de Groot N.N."/>
        </authorList>
    </citation>
    <scope>NUCLEOTIDE SEQUENCE [LARGE SCALE GENOMIC DNA]</scope>
    <source>
        <strain evidence="9 10">DSM 12130</strain>
    </source>
</reference>
<evidence type="ECO:0000256" key="7">
    <source>
        <dbReference type="RuleBase" id="RU003653"/>
    </source>
</evidence>
<dbReference type="EMBL" id="FNJI01000014">
    <property type="protein sequence ID" value="SDP27050.1"/>
    <property type="molecule type" value="Genomic_DNA"/>
</dbReference>
<keyword evidence="10" id="KW-1185">Reference proteome</keyword>
<dbReference type="STRING" id="91360.SAMN05660330_02268"/>
<dbReference type="CDD" id="cd01086">
    <property type="entry name" value="MetAP1"/>
    <property type="match status" value="1"/>
</dbReference>
<evidence type="ECO:0000313" key="9">
    <source>
        <dbReference type="EMBL" id="SDP27050.1"/>
    </source>
</evidence>
<keyword evidence="5 6" id="KW-0378">Hydrolase</keyword>
<feature type="binding site" evidence="6">
    <location>
        <position position="180"/>
    </location>
    <ligand>
        <name>a divalent metal cation</name>
        <dbReference type="ChEBI" id="CHEBI:60240"/>
        <label>2</label>
        <note>catalytic</note>
    </ligand>
</feature>
<evidence type="ECO:0000259" key="8">
    <source>
        <dbReference type="Pfam" id="PF00557"/>
    </source>
</evidence>
<dbReference type="RefSeq" id="WP_281180524.1">
    <property type="nucleotide sequence ID" value="NZ_FNJI01000014.1"/>
</dbReference>
<feature type="binding site" evidence="6">
    <location>
        <position position="213"/>
    </location>
    <ligand>
        <name>a divalent metal cation</name>
        <dbReference type="ChEBI" id="CHEBI:60240"/>
        <label>2</label>
        <note>catalytic</note>
    </ligand>
</feature>
<feature type="binding site" evidence="6">
    <location>
        <position position="187"/>
    </location>
    <ligand>
        <name>substrate</name>
    </ligand>
</feature>
<feature type="binding site" evidence="6">
    <location>
        <position position="244"/>
    </location>
    <ligand>
        <name>a divalent metal cation</name>
        <dbReference type="ChEBI" id="CHEBI:60240"/>
        <label>2</label>
        <note>catalytic</note>
    </ligand>
</feature>
<dbReference type="PRINTS" id="PR00599">
    <property type="entry name" value="MAPEPTIDASE"/>
</dbReference>
<dbReference type="GO" id="GO:0070006">
    <property type="term" value="F:metalloaminopeptidase activity"/>
    <property type="evidence" value="ECO:0007669"/>
    <property type="project" value="UniProtKB-UniRule"/>
</dbReference>
<comment type="similarity">
    <text evidence="6">Belongs to the peptidase M24A family. Methionine aminopeptidase type 1 subfamily.</text>
</comment>
<dbReference type="GO" id="GO:0006508">
    <property type="term" value="P:proteolysis"/>
    <property type="evidence" value="ECO:0007669"/>
    <property type="project" value="UniProtKB-KW"/>
</dbReference>
<dbReference type="NCBIfam" id="TIGR00500">
    <property type="entry name" value="met_pdase_I"/>
    <property type="match status" value="1"/>
</dbReference>
<comment type="cofactor">
    <cofactor evidence="6">
        <name>Co(2+)</name>
        <dbReference type="ChEBI" id="CHEBI:48828"/>
    </cofactor>
    <cofactor evidence="6">
        <name>Zn(2+)</name>
        <dbReference type="ChEBI" id="CHEBI:29105"/>
    </cofactor>
    <cofactor evidence="6">
        <name>Mn(2+)</name>
        <dbReference type="ChEBI" id="CHEBI:29035"/>
    </cofactor>
    <cofactor evidence="6">
        <name>Fe(2+)</name>
        <dbReference type="ChEBI" id="CHEBI:29033"/>
    </cofactor>
    <text evidence="6">Binds 2 divalent metal cations per subunit. Has a high-affinity and a low affinity metal-binding site. The true nature of the physiological cofactor is under debate. The enzyme is active with cobalt, zinc, manganese or divalent iron ions. Most likely, methionine aminopeptidases function as mononuclear Fe(2+)-metalloproteases under physiological conditions, and the catalytically relevant metal-binding site has been assigned to the histidine-containing high-affinity site.</text>
</comment>
<evidence type="ECO:0000256" key="3">
    <source>
        <dbReference type="ARBA" id="ARBA00022670"/>
    </source>
</evidence>
<evidence type="ECO:0000256" key="4">
    <source>
        <dbReference type="ARBA" id="ARBA00022723"/>
    </source>
</evidence>
<organism evidence="9 10">
    <name type="scientific">Desulforhopalus singaporensis</name>
    <dbReference type="NCBI Taxonomy" id="91360"/>
    <lineage>
        <taxon>Bacteria</taxon>
        <taxon>Pseudomonadati</taxon>
        <taxon>Thermodesulfobacteriota</taxon>
        <taxon>Desulfobulbia</taxon>
        <taxon>Desulfobulbales</taxon>
        <taxon>Desulfocapsaceae</taxon>
        <taxon>Desulforhopalus</taxon>
    </lineage>
</organism>
<dbReference type="PROSITE" id="PS00680">
    <property type="entry name" value="MAP_1"/>
    <property type="match status" value="1"/>
</dbReference>
<dbReference type="Proteomes" id="UP000199073">
    <property type="component" value="Unassembled WGS sequence"/>
</dbReference>
<proteinExistence type="inferred from homology"/>
<sequence length="260" mass="28483">MTASGEAGDGRNIVLKSPDEIKFMLEANQIVAQTLSLLEKTIEPGITTWELDKIAEAQCEKMKVTPAFKGYRGFPACICASVNEQVVHGIPSRKTKLKKGDIISIDFGVEFKGYFGDSAITVPVGKVDSKLMRLLDVTRVSLEKGIQQVEVGNRIADISKAVQHHVEGHGFSVVRQFVGHGIGSALHEAPEIPNFHQGERTARLMPGMVLAIEPMVNMGTYKVKMLRDGWTVVTEDSKPSAHFEHSVAVTEDGPKILSYR</sequence>
<dbReference type="HAMAP" id="MF_01974">
    <property type="entry name" value="MetAP_1"/>
    <property type="match status" value="1"/>
</dbReference>
<dbReference type="AlphaFoldDB" id="A0A1H0RCE0"/>
<evidence type="ECO:0000256" key="2">
    <source>
        <dbReference type="ARBA" id="ARBA00022438"/>
    </source>
</evidence>
<gene>
    <name evidence="6" type="primary">map</name>
    <name evidence="9" type="ORF">SAMN05660330_02268</name>
</gene>
<accession>A0A1H0RCE0</accession>
<dbReference type="GO" id="GO:0004239">
    <property type="term" value="F:initiator methionyl aminopeptidase activity"/>
    <property type="evidence" value="ECO:0007669"/>
    <property type="project" value="UniProtKB-UniRule"/>
</dbReference>
<comment type="catalytic activity">
    <reaction evidence="6 7">
        <text>Release of N-terminal amino acids, preferentially methionine, from peptides and arylamides.</text>
        <dbReference type="EC" id="3.4.11.18"/>
    </reaction>
</comment>
<evidence type="ECO:0000313" key="10">
    <source>
        <dbReference type="Proteomes" id="UP000199073"/>
    </source>
</evidence>
<feature type="binding site" evidence="6">
    <location>
        <position position="106"/>
    </location>
    <ligand>
        <name>a divalent metal cation</name>
        <dbReference type="ChEBI" id="CHEBI:60240"/>
        <label>1</label>
    </ligand>
</feature>
<dbReference type="GO" id="GO:0005829">
    <property type="term" value="C:cytosol"/>
    <property type="evidence" value="ECO:0007669"/>
    <property type="project" value="TreeGrafter"/>
</dbReference>
<feature type="binding site" evidence="6">
    <location>
        <position position="117"/>
    </location>
    <ligand>
        <name>a divalent metal cation</name>
        <dbReference type="ChEBI" id="CHEBI:60240"/>
        <label>2</label>
        <note>catalytic</note>
    </ligand>
</feature>
<protein>
    <recommendedName>
        <fullName evidence="6 7">Methionine aminopeptidase</fullName>
        <shortName evidence="6">MAP</shortName>
        <shortName evidence="6">MetAP</shortName>
        <ecNumber evidence="6 7">3.4.11.18</ecNumber>
    </recommendedName>
    <alternativeName>
        <fullName evidence="6">Peptidase M</fullName>
    </alternativeName>
</protein>
<keyword evidence="4 6" id="KW-0479">Metal-binding</keyword>
<dbReference type="InterPro" id="IPR001714">
    <property type="entry name" value="Pept_M24_MAP"/>
</dbReference>
<feature type="binding site" evidence="6">
    <location>
        <position position="244"/>
    </location>
    <ligand>
        <name>a divalent metal cation</name>
        <dbReference type="ChEBI" id="CHEBI:60240"/>
        <label>1</label>
    </ligand>
</feature>
<dbReference type="Gene3D" id="3.90.230.10">
    <property type="entry name" value="Creatinase/methionine aminopeptidase superfamily"/>
    <property type="match status" value="1"/>
</dbReference>
<evidence type="ECO:0000256" key="1">
    <source>
        <dbReference type="ARBA" id="ARBA00002521"/>
    </source>
</evidence>
<dbReference type="InterPro" id="IPR036005">
    <property type="entry name" value="Creatinase/aminopeptidase-like"/>
</dbReference>
<keyword evidence="3 6" id="KW-0645">Protease</keyword>
<name>A0A1H0RCE0_9BACT</name>
<evidence type="ECO:0000256" key="5">
    <source>
        <dbReference type="ARBA" id="ARBA00022801"/>
    </source>
</evidence>